<dbReference type="InterPro" id="IPR002347">
    <property type="entry name" value="SDR_fam"/>
</dbReference>
<comment type="caution">
    <text evidence="3">The sequence shown here is derived from an EMBL/GenBank/DDBJ whole genome shotgun (WGS) entry which is preliminary data.</text>
</comment>
<dbReference type="Pfam" id="PF13561">
    <property type="entry name" value="adh_short_C2"/>
    <property type="match status" value="1"/>
</dbReference>
<keyword evidence="2" id="KW-0560">Oxidoreductase</keyword>
<dbReference type="PANTHER" id="PTHR24321:SF8">
    <property type="entry name" value="ESTRADIOL 17-BETA-DEHYDROGENASE 8-RELATED"/>
    <property type="match status" value="1"/>
</dbReference>
<keyword evidence="4" id="KW-1185">Reference proteome</keyword>
<organism evidence="3 4">
    <name type="scientific">Lederbergia citri</name>
    <dbReference type="NCBI Taxonomy" id="2833580"/>
    <lineage>
        <taxon>Bacteria</taxon>
        <taxon>Bacillati</taxon>
        <taxon>Bacillota</taxon>
        <taxon>Bacilli</taxon>
        <taxon>Bacillales</taxon>
        <taxon>Bacillaceae</taxon>
        <taxon>Lederbergia</taxon>
    </lineage>
</organism>
<evidence type="ECO:0000313" key="4">
    <source>
        <dbReference type="Proteomes" id="UP000681414"/>
    </source>
</evidence>
<evidence type="ECO:0000313" key="3">
    <source>
        <dbReference type="EMBL" id="MBS4195704.1"/>
    </source>
</evidence>
<sequence>MVDGHDAAYSASKGAVRSLTKHAAQWFGKDNIRVNSVHAGAIFTEMAEAVRIKSQEDMGSHNEGKAALKYMLENQRTSQMHIYI</sequence>
<proteinExistence type="inferred from homology"/>
<accession>A0A942TGI3</accession>
<dbReference type="AlphaFoldDB" id="A0A942TGI3"/>
<evidence type="ECO:0000256" key="1">
    <source>
        <dbReference type="ARBA" id="ARBA00006484"/>
    </source>
</evidence>
<dbReference type="GO" id="GO:0016491">
    <property type="term" value="F:oxidoreductase activity"/>
    <property type="evidence" value="ECO:0007669"/>
    <property type="project" value="UniProtKB-KW"/>
</dbReference>
<dbReference type="SUPFAM" id="SSF51735">
    <property type="entry name" value="NAD(P)-binding Rossmann-fold domains"/>
    <property type="match status" value="1"/>
</dbReference>
<dbReference type="Proteomes" id="UP000681414">
    <property type="component" value="Unassembled WGS sequence"/>
</dbReference>
<protein>
    <submittedName>
        <fullName evidence="3">SDR family oxidoreductase</fullName>
    </submittedName>
</protein>
<reference evidence="3 4" key="1">
    <citation type="submission" date="2021-05" db="EMBL/GenBank/DDBJ databases">
        <title>Novel Bacillus species.</title>
        <authorList>
            <person name="Liu G."/>
        </authorList>
    </citation>
    <scope>NUCLEOTIDE SEQUENCE [LARGE SCALE GENOMIC DNA]</scope>
    <source>
        <strain evidence="4">FJAT-49780</strain>
    </source>
</reference>
<dbReference type="Gene3D" id="3.40.50.720">
    <property type="entry name" value="NAD(P)-binding Rossmann-like Domain"/>
    <property type="match status" value="1"/>
</dbReference>
<gene>
    <name evidence="3" type="ORF">KHA97_11605</name>
</gene>
<name>A0A942TGI3_9BACI</name>
<dbReference type="PANTHER" id="PTHR24321">
    <property type="entry name" value="DEHYDROGENASES, SHORT CHAIN"/>
    <property type="match status" value="1"/>
</dbReference>
<evidence type="ECO:0000256" key="2">
    <source>
        <dbReference type="ARBA" id="ARBA00023002"/>
    </source>
</evidence>
<dbReference type="EMBL" id="JAGYPG010000002">
    <property type="protein sequence ID" value="MBS4195704.1"/>
    <property type="molecule type" value="Genomic_DNA"/>
</dbReference>
<dbReference type="InterPro" id="IPR036291">
    <property type="entry name" value="NAD(P)-bd_dom_sf"/>
</dbReference>
<comment type="similarity">
    <text evidence="1">Belongs to the short-chain dehydrogenases/reductases (SDR) family.</text>
</comment>
<dbReference type="RefSeq" id="WP_213125748.1">
    <property type="nucleotide sequence ID" value="NZ_JAGYPG010000002.1"/>
</dbReference>
<dbReference type="PRINTS" id="PR00081">
    <property type="entry name" value="GDHRDH"/>
</dbReference>